<dbReference type="VEuPathDB" id="FungiDB:RhiirA1_447714"/>
<dbReference type="AlphaFoldDB" id="A0A2I1DXW5"/>
<sequence length="121" mass="14347">MYCKKDKKKELMKLRVFLPASPASSVLHIENLSKFLESQLSNNEVNVNYKELKIENLFEFLGLQSFNGKFLSDKSFYEYFYKNDLNDFINLKQEIEKEIKNNEKENIIIEKALKIGLNNNR</sequence>
<reference evidence="2 5" key="2">
    <citation type="submission" date="2017-09" db="EMBL/GenBank/DDBJ databases">
        <title>Extensive intraspecific genome diversity in a model arbuscular mycorrhizal fungus.</title>
        <authorList>
            <person name="Chen E.C."/>
            <person name="Morin E."/>
            <person name="Beaudet D."/>
            <person name="Noel J."/>
            <person name="Ndikumana S."/>
            <person name="Charron P."/>
            <person name="St-Onge C."/>
            <person name="Giorgi J."/>
            <person name="Grigoriev I.V."/>
            <person name="Roux C."/>
            <person name="Martin F.M."/>
            <person name="Corradi N."/>
        </authorList>
    </citation>
    <scope>NUCLEOTIDE SEQUENCE [LARGE SCALE GENOMIC DNA]</scope>
    <source>
        <strain evidence="2 5">A5</strain>
    </source>
</reference>
<dbReference type="OrthoDB" id="2404426at2759"/>
<evidence type="ECO:0000313" key="5">
    <source>
        <dbReference type="Proteomes" id="UP000232722"/>
    </source>
</evidence>
<dbReference type="VEuPathDB" id="FungiDB:RhiirFUN_000383"/>
<dbReference type="Proteomes" id="UP000232688">
    <property type="component" value="Unassembled WGS sequence"/>
</dbReference>
<reference evidence="3 4" key="4">
    <citation type="submission" date="2017-10" db="EMBL/GenBank/DDBJ databases">
        <title>Genome analyses suggest a sexual origin of heterokaryosis in a supposedly ancient asexual fungus.</title>
        <authorList>
            <person name="Corradi N."/>
            <person name="Sedzielewska K."/>
            <person name="Noel J."/>
            <person name="Charron P."/>
            <person name="Farinelli L."/>
            <person name="Marton T."/>
            <person name="Kruger M."/>
            <person name="Pelin A."/>
            <person name="Brachmann A."/>
            <person name="Corradi N."/>
        </authorList>
    </citation>
    <scope>NUCLEOTIDE SEQUENCE [LARGE SCALE GENOMIC DNA]</scope>
    <source>
        <strain evidence="3 4">A1</strain>
    </source>
</reference>
<accession>A0A2I1DXW5</accession>
<dbReference type="EMBL" id="LLXH01000004">
    <property type="protein sequence ID" value="PKC76296.1"/>
    <property type="molecule type" value="Genomic_DNA"/>
</dbReference>
<reference evidence="2 5" key="1">
    <citation type="submission" date="2016-04" db="EMBL/GenBank/DDBJ databases">
        <title>Genome analyses suggest a sexual origin of heterokaryosis in a supposedly ancient asexual fungus.</title>
        <authorList>
            <person name="Ropars J."/>
            <person name="Sedzielewska K."/>
            <person name="Noel J."/>
            <person name="Charron P."/>
            <person name="Farinelli L."/>
            <person name="Marton T."/>
            <person name="Kruger M."/>
            <person name="Pelin A."/>
            <person name="Brachmann A."/>
            <person name="Corradi N."/>
        </authorList>
    </citation>
    <scope>NUCLEOTIDE SEQUENCE [LARGE SCALE GENOMIC DNA]</scope>
    <source>
        <strain evidence="2 5">A5</strain>
    </source>
</reference>
<evidence type="ECO:0000313" key="4">
    <source>
        <dbReference type="Proteomes" id="UP000232688"/>
    </source>
</evidence>
<evidence type="ECO:0000313" key="2">
    <source>
        <dbReference type="EMBL" id="PKC07960.1"/>
    </source>
</evidence>
<organism evidence="3 4">
    <name type="scientific">Rhizophagus irregularis</name>
    <dbReference type="NCBI Taxonomy" id="588596"/>
    <lineage>
        <taxon>Eukaryota</taxon>
        <taxon>Fungi</taxon>
        <taxon>Fungi incertae sedis</taxon>
        <taxon>Mucoromycota</taxon>
        <taxon>Glomeromycotina</taxon>
        <taxon>Glomeromycetes</taxon>
        <taxon>Glomerales</taxon>
        <taxon>Glomeraceae</taxon>
        <taxon>Rhizophagus</taxon>
    </lineage>
</organism>
<gene>
    <name evidence="3" type="ORF">RhiirA1_447714</name>
    <name evidence="2" type="ORF">RhiirA5_417533</name>
</gene>
<feature type="coiled-coil region" evidence="1">
    <location>
        <begin position="85"/>
        <end position="112"/>
    </location>
</feature>
<dbReference type="Proteomes" id="UP000232722">
    <property type="component" value="Unassembled WGS sequence"/>
</dbReference>
<dbReference type="VEuPathDB" id="FungiDB:FUN_020763"/>
<proteinExistence type="predicted"/>
<protein>
    <submittedName>
        <fullName evidence="3">Uncharacterized protein</fullName>
    </submittedName>
</protein>
<dbReference type="EMBL" id="LLXJ01000587">
    <property type="protein sequence ID" value="PKC07960.1"/>
    <property type="molecule type" value="Genomic_DNA"/>
</dbReference>
<evidence type="ECO:0000313" key="3">
    <source>
        <dbReference type="EMBL" id="PKC76296.1"/>
    </source>
</evidence>
<name>A0A2I1DXW5_9GLOM</name>
<comment type="caution">
    <text evidence="3">The sequence shown here is derived from an EMBL/GenBank/DDBJ whole genome shotgun (WGS) entry which is preliminary data.</text>
</comment>
<evidence type="ECO:0000256" key="1">
    <source>
        <dbReference type="SAM" id="Coils"/>
    </source>
</evidence>
<keyword evidence="1" id="KW-0175">Coiled coil</keyword>
<reference evidence="3 4" key="3">
    <citation type="submission" date="2017-10" db="EMBL/GenBank/DDBJ databases">
        <title>Extensive intraspecific genome diversity in a model arbuscular mycorrhizal fungus.</title>
        <authorList>
            <person name="Chen E.C.H."/>
            <person name="Morin E."/>
            <person name="Baudet D."/>
            <person name="Noel J."/>
            <person name="Ndikumana S."/>
            <person name="Charron P."/>
            <person name="St-Onge C."/>
            <person name="Giorgi J."/>
            <person name="Grigoriev I.V."/>
            <person name="Roux C."/>
            <person name="Martin F.M."/>
            <person name="Corradi N."/>
        </authorList>
    </citation>
    <scope>NUCLEOTIDE SEQUENCE [LARGE SCALE GENOMIC DNA]</scope>
    <source>
        <strain evidence="3 4">A1</strain>
    </source>
</reference>